<organism evidence="15 16">
    <name type="scientific">Thermaerobacter subterraneus DSM 13965</name>
    <dbReference type="NCBI Taxonomy" id="867903"/>
    <lineage>
        <taxon>Bacteria</taxon>
        <taxon>Bacillati</taxon>
        <taxon>Bacillota</taxon>
        <taxon>Clostridia</taxon>
        <taxon>Eubacteriales</taxon>
        <taxon>Clostridiales Family XVII. Incertae Sedis</taxon>
        <taxon>Thermaerobacter</taxon>
    </lineage>
</organism>
<dbReference type="PANTHER" id="PTHR30313:SF2">
    <property type="entry name" value="DNA PRIMASE"/>
    <property type="match status" value="1"/>
</dbReference>
<dbReference type="EMBL" id="AENY02000002">
    <property type="protein sequence ID" value="EKP95016.1"/>
    <property type="molecule type" value="Genomic_DNA"/>
</dbReference>
<evidence type="ECO:0000256" key="9">
    <source>
        <dbReference type="ARBA" id="ARBA00022842"/>
    </source>
</evidence>
<evidence type="ECO:0000259" key="14">
    <source>
        <dbReference type="PROSITE" id="PS50880"/>
    </source>
</evidence>
<evidence type="ECO:0000256" key="8">
    <source>
        <dbReference type="ARBA" id="ARBA00022833"/>
    </source>
</evidence>
<comment type="caution">
    <text evidence="15">The sequence shown here is derived from an EMBL/GenBank/DDBJ whole genome shotgun (WGS) entry which is preliminary data.</text>
</comment>
<dbReference type="InterPro" id="IPR030846">
    <property type="entry name" value="DnaG_bac"/>
</dbReference>
<comment type="catalytic activity">
    <reaction evidence="12">
        <text>ssDNA + n NTP = ssDNA/pppN(pN)n-1 hybrid + (n-1) diphosphate.</text>
        <dbReference type="EC" id="2.7.7.101"/>
    </reaction>
</comment>
<dbReference type="CDD" id="cd03364">
    <property type="entry name" value="TOPRIM_DnaG_primases"/>
    <property type="match status" value="1"/>
</dbReference>
<dbReference type="NCBIfam" id="TIGR01391">
    <property type="entry name" value="dnaG"/>
    <property type="match status" value="1"/>
</dbReference>
<dbReference type="InterPro" id="IPR006171">
    <property type="entry name" value="TOPRIM_dom"/>
</dbReference>
<keyword evidence="10 12" id="KW-0238">DNA-binding</keyword>
<sequence length="709" mass="77070">MYRLDEHVVDEIRQRLDIVEVIGDYVPLRRAGREYVALCPFHDERTPSFTVSPAKQMFYCFGCQVGGDVFTFVMKKEGWTFPEAVAQLARRAGVALPERPLSPGQRRVRDRQEQLARVLELAAAFFRQALRSPAGETARAYLEERGLPPALWDRYGLGYAPPGWDGLVGALERRGVAPALLAEAGLAQPRPGGGYYDRFRHRVMFPITDPRGRVVGFGGRSLDGQEPKYLNSPETALFNKRRLWYGLDWSRPRLRETGTAVVVEGYMDAIAVDRAGVGYAAVASLGTSLSEEQVELLARYVQRVIIAYDADAAGQRATMRGLAMFADAGVEVRVAQLPPGRDPDDVVRREGPDALRRILEAAVPVVEYRFRQVMGQVDTATPRGRAEAVEALAPWLARVSSPVERGEYVRRYAVALGVEEGILWQEVRRAARALRSRAPATGRPARGTLRGSIAGTGGVRGERAGRAGGAGGTGLPDAGGNNVQTVRHTNRRVPVEEVPAGVVRAERGLVAASLFHPQWQALIASRLEPGDWVTPAHRLLFELACREAQATGGGVDTGRVLSRLHSLAAGGGDIGRSETGRQEGNMAGSAENERDRDADQPQNGVHDGVEERLPAGAAGSSSPAVAGAAVYQEAVSVLAALVQAPEPGPDEPGEMERILDDYIKTLKRHSLWKIQRRIAQLEASGQDVPVDLVTRFQLLSAQLKGRVGR</sequence>
<evidence type="ECO:0000256" key="1">
    <source>
        <dbReference type="ARBA" id="ARBA00022478"/>
    </source>
</evidence>
<dbReference type="Gene3D" id="3.40.1360.10">
    <property type="match status" value="1"/>
</dbReference>
<keyword evidence="9" id="KW-0460">Magnesium</keyword>
<keyword evidence="11 12" id="KW-0804">Transcription</keyword>
<dbReference type="GO" id="GO:0008270">
    <property type="term" value="F:zinc ion binding"/>
    <property type="evidence" value="ECO:0007669"/>
    <property type="project" value="UniProtKB-UniRule"/>
</dbReference>
<dbReference type="Pfam" id="PF13155">
    <property type="entry name" value="Toprim_2"/>
    <property type="match status" value="1"/>
</dbReference>
<feature type="region of interest" description="Disordered" evidence="13">
    <location>
        <begin position="569"/>
        <end position="608"/>
    </location>
</feature>
<dbReference type="InterPro" id="IPR002694">
    <property type="entry name" value="Znf_CHC2"/>
</dbReference>
<proteinExistence type="inferred from homology"/>
<evidence type="ECO:0000256" key="4">
    <source>
        <dbReference type="ARBA" id="ARBA00022695"/>
    </source>
</evidence>
<reference evidence="15" key="1">
    <citation type="submission" date="2010-10" db="EMBL/GenBank/DDBJ databases">
        <authorList>
            <consortium name="US DOE Joint Genome Institute (JGI-PGF)"/>
            <person name="Lucas S."/>
            <person name="Copeland A."/>
            <person name="Lapidus A."/>
            <person name="Bruce D."/>
            <person name="Goodwin L."/>
            <person name="Pitluck S."/>
            <person name="Kyrpides N."/>
            <person name="Mavromatis K."/>
            <person name="Detter J.C."/>
            <person name="Han C."/>
            <person name="Land M."/>
            <person name="Hauser L."/>
            <person name="Markowitz V."/>
            <person name="Cheng J.-F."/>
            <person name="Hugenholtz P."/>
            <person name="Woyke T."/>
            <person name="Wu D."/>
            <person name="Pukall R."/>
            <person name="Wahrenburg C."/>
            <person name="Brambilla E."/>
            <person name="Klenk H.-P."/>
            <person name="Eisen J.A."/>
        </authorList>
    </citation>
    <scope>NUCLEOTIDE SEQUENCE [LARGE SCALE GENOMIC DNA]</scope>
    <source>
        <strain evidence="15">DSM 13965</strain>
    </source>
</reference>
<dbReference type="SMART" id="SM00493">
    <property type="entry name" value="TOPRIM"/>
    <property type="match status" value="1"/>
</dbReference>
<feature type="domain" description="Toprim" evidence="14">
    <location>
        <begin position="258"/>
        <end position="340"/>
    </location>
</feature>
<dbReference type="Gene3D" id="3.90.580.10">
    <property type="entry name" value="Zinc finger, CHC2-type domain"/>
    <property type="match status" value="1"/>
</dbReference>
<evidence type="ECO:0000256" key="3">
    <source>
        <dbReference type="ARBA" id="ARBA00022679"/>
    </source>
</evidence>
<dbReference type="PANTHER" id="PTHR30313">
    <property type="entry name" value="DNA PRIMASE"/>
    <property type="match status" value="1"/>
</dbReference>
<protein>
    <recommendedName>
        <fullName evidence="12">DNA primase</fullName>
        <ecNumber evidence="12">2.7.7.101</ecNumber>
    </recommendedName>
</protein>
<keyword evidence="7 12" id="KW-0863">Zinc-finger</keyword>
<dbReference type="HAMAP" id="MF_00974">
    <property type="entry name" value="DNA_primase_DnaG"/>
    <property type="match status" value="1"/>
</dbReference>
<dbReference type="Pfam" id="PF08275">
    <property type="entry name" value="DNAG_N"/>
    <property type="match status" value="1"/>
</dbReference>
<keyword evidence="16" id="KW-1185">Reference proteome</keyword>
<reference evidence="15" key="2">
    <citation type="submission" date="2012-10" db="EMBL/GenBank/DDBJ databases">
        <title>Improved high-quality draft of Thermaerobacter subterraneus C21, DSM 13965.</title>
        <authorList>
            <consortium name="DOE Joint Genome Institute"/>
            <person name="Eisen J."/>
            <person name="Huntemann M."/>
            <person name="Wei C.-L."/>
            <person name="Han J."/>
            <person name="Detter J.C."/>
            <person name="Han C."/>
            <person name="Tapia R."/>
            <person name="Chen A."/>
            <person name="Kyrpides N."/>
            <person name="Mavromatis K."/>
            <person name="Markowitz V."/>
            <person name="Szeto E."/>
            <person name="Ivanova N."/>
            <person name="Mikhailova N."/>
            <person name="Ovchinnikova G."/>
            <person name="Pagani I."/>
            <person name="Pati A."/>
            <person name="Goodwin L."/>
            <person name="Nordberg H.P."/>
            <person name="Cantor M.N."/>
            <person name="Hua S.X."/>
            <person name="Woyke T."/>
            <person name="Eisen J."/>
            <person name="Klenk H.-P."/>
        </authorList>
    </citation>
    <scope>NUCLEOTIDE SEQUENCE [LARGE SCALE GENOMIC DNA]</scope>
    <source>
        <strain evidence="15">DSM 13965</strain>
    </source>
</reference>
<dbReference type="OrthoDB" id="9803773at2"/>
<dbReference type="InterPro" id="IPR037068">
    <property type="entry name" value="DNA_primase_core_N_sf"/>
</dbReference>
<evidence type="ECO:0000256" key="5">
    <source>
        <dbReference type="ARBA" id="ARBA00022705"/>
    </source>
</evidence>
<evidence type="ECO:0000256" key="11">
    <source>
        <dbReference type="ARBA" id="ARBA00023163"/>
    </source>
</evidence>
<dbReference type="InterPro" id="IPR019475">
    <property type="entry name" value="DNA_primase_DnaB-bd"/>
</dbReference>
<dbReference type="Pfam" id="PF10410">
    <property type="entry name" value="DnaB_bind"/>
    <property type="match status" value="1"/>
</dbReference>
<dbReference type="FunFam" id="3.90.980.10:FF:000001">
    <property type="entry name" value="DNA primase"/>
    <property type="match status" value="1"/>
</dbReference>
<dbReference type="eggNOG" id="COG0358">
    <property type="taxonomic scope" value="Bacteria"/>
</dbReference>
<dbReference type="GO" id="GO:0005737">
    <property type="term" value="C:cytoplasm"/>
    <property type="evidence" value="ECO:0007669"/>
    <property type="project" value="TreeGrafter"/>
</dbReference>
<evidence type="ECO:0000256" key="10">
    <source>
        <dbReference type="ARBA" id="ARBA00023125"/>
    </source>
</evidence>
<feature type="zinc finger region" description="CHC2-type" evidence="12">
    <location>
        <begin position="39"/>
        <end position="63"/>
    </location>
</feature>
<dbReference type="GO" id="GO:0003899">
    <property type="term" value="F:DNA-directed RNA polymerase activity"/>
    <property type="evidence" value="ECO:0007669"/>
    <property type="project" value="UniProtKB-UniRule"/>
</dbReference>
<comment type="subunit">
    <text evidence="12">Monomer. Interacts with DnaB.</text>
</comment>
<dbReference type="InterPro" id="IPR036977">
    <property type="entry name" value="DNA_primase_Znf_CHC2"/>
</dbReference>
<dbReference type="EC" id="2.7.7.101" evidence="12"/>
<dbReference type="Gene3D" id="3.90.980.10">
    <property type="entry name" value="DNA primase, catalytic core, N-terminal domain"/>
    <property type="match status" value="1"/>
</dbReference>
<feature type="region of interest" description="Disordered" evidence="13">
    <location>
        <begin position="438"/>
        <end position="484"/>
    </location>
</feature>
<comment type="similarity">
    <text evidence="12">Belongs to the DnaG primase family.</text>
</comment>
<comment type="function">
    <text evidence="12">RNA polymerase that catalyzes the synthesis of short RNA molecules used as primers for DNA polymerase during DNA replication.</text>
</comment>
<dbReference type="AlphaFoldDB" id="K6QE37"/>
<comment type="cofactor">
    <cofactor evidence="12">
        <name>Zn(2+)</name>
        <dbReference type="ChEBI" id="CHEBI:29105"/>
    </cofactor>
    <text evidence="12">Binds 1 zinc ion per monomer.</text>
</comment>
<dbReference type="InterPro" id="IPR050219">
    <property type="entry name" value="DnaG_primase"/>
</dbReference>
<dbReference type="FunFam" id="3.90.580.10:FF:000001">
    <property type="entry name" value="DNA primase"/>
    <property type="match status" value="1"/>
</dbReference>
<name>K6QE37_9FIRM</name>
<accession>K6QE37</accession>
<comment type="domain">
    <text evidence="12">Contains an N-terminal zinc-binding domain, a central core domain that contains the primase activity, and a C-terminal DnaB-binding domain.</text>
</comment>
<evidence type="ECO:0000313" key="16">
    <source>
        <dbReference type="Proteomes" id="UP000005710"/>
    </source>
</evidence>
<evidence type="ECO:0000256" key="2">
    <source>
        <dbReference type="ARBA" id="ARBA00022515"/>
    </source>
</evidence>
<dbReference type="Proteomes" id="UP000005710">
    <property type="component" value="Unassembled WGS sequence"/>
</dbReference>
<dbReference type="GO" id="GO:0006269">
    <property type="term" value="P:DNA replication, synthesis of primer"/>
    <property type="evidence" value="ECO:0007669"/>
    <property type="project" value="UniProtKB-UniRule"/>
</dbReference>
<dbReference type="SMART" id="SM00400">
    <property type="entry name" value="ZnF_CHCC"/>
    <property type="match status" value="1"/>
</dbReference>
<keyword evidence="6 12" id="KW-0479">Metal-binding</keyword>
<gene>
    <name evidence="12" type="primary">dnaG</name>
    <name evidence="15" type="ORF">ThesuDRAFT_00740</name>
</gene>
<evidence type="ECO:0000256" key="13">
    <source>
        <dbReference type="SAM" id="MobiDB-lite"/>
    </source>
</evidence>
<dbReference type="InterPro" id="IPR034151">
    <property type="entry name" value="TOPRIM_DnaG_bac"/>
</dbReference>
<dbReference type="GO" id="GO:0003677">
    <property type="term" value="F:DNA binding"/>
    <property type="evidence" value="ECO:0007669"/>
    <property type="project" value="UniProtKB-KW"/>
</dbReference>
<dbReference type="Gene3D" id="1.10.860.10">
    <property type="entry name" value="DNAb Helicase, Chain A"/>
    <property type="match status" value="1"/>
</dbReference>
<evidence type="ECO:0000256" key="7">
    <source>
        <dbReference type="ARBA" id="ARBA00022771"/>
    </source>
</evidence>
<dbReference type="SUPFAM" id="SSF57783">
    <property type="entry name" value="Zinc beta-ribbon"/>
    <property type="match status" value="1"/>
</dbReference>
<dbReference type="GO" id="GO:0000428">
    <property type="term" value="C:DNA-directed RNA polymerase complex"/>
    <property type="evidence" value="ECO:0007669"/>
    <property type="project" value="UniProtKB-KW"/>
</dbReference>
<evidence type="ECO:0000313" key="15">
    <source>
        <dbReference type="EMBL" id="EKP95016.1"/>
    </source>
</evidence>
<dbReference type="InterPro" id="IPR013264">
    <property type="entry name" value="DNAG_N"/>
</dbReference>
<dbReference type="InterPro" id="IPR016136">
    <property type="entry name" value="DNA_helicase_N/primase_C"/>
</dbReference>
<keyword evidence="5 12" id="KW-0235">DNA replication</keyword>
<dbReference type="GO" id="GO:1990077">
    <property type="term" value="C:primosome complex"/>
    <property type="evidence" value="ECO:0007669"/>
    <property type="project" value="UniProtKB-KW"/>
</dbReference>
<keyword evidence="1 12" id="KW-0240">DNA-directed RNA polymerase</keyword>
<dbReference type="HOGENOM" id="CLU_013501_4_0_9"/>
<keyword evidence="2 12" id="KW-0639">Primosome</keyword>
<dbReference type="STRING" id="867903.ThesuDRAFT_00740"/>
<keyword evidence="8 12" id="KW-0862">Zinc</keyword>
<dbReference type="InterPro" id="IPR006295">
    <property type="entry name" value="DNA_primase_DnaG"/>
</dbReference>
<dbReference type="SUPFAM" id="SSF56731">
    <property type="entry name" value="DNA primase core"/>
    <property type="match status" value="1"/>
</dbReference>
<dbReference type="RefSeq" id="WP_006903014.1">
    <property type="nucleotide sequence ID" value="NZ_JH976535.1"/>
</dbReference>
<evidence type="ECO:0000256" key="12">
    <source>
        <dbReference type="HAMAP-Rule" id="MF_00974"/>
    </source>
</evidence>
<keyword evidence="4 12" id="KW-0548">Nucleotidyltransferase</keyword>
<dbReference type="PROSITE" id="PS50880">
    <property type="entry name" value="TOPRIM"/>
    <property type="match status" value="1"/>
</dbReference>
<dbReference type="Pfam" id="PF01807">
    <property type="entry name" value="Zn_ribbon_DnaG"/>
    <property type="match status" value="1"/>
</dbReference>
<evidence type="ECO:0000256" key="6">
    <source>
        <dbReference type="ARBA" id="ARBA00022723"/>
    </source>
</evidence>
<keyword evidence="3 12" id="KW-0808">Transferase</keyword>